<evidence type="ECO:0000256" key="1">
    <source>
        <dbReference type="ARBA" id="ARBA00008812"/>
    </source>
</evidence>
<protein>
    <submittedName>
        <fullName evidence="3">YceI family protein</fullName>
    </submittedName>
</protein>
<gene>
    <name evidence="3" type="ORF">HCN08_07930</name>
</gene>
<comment type="similarity">
    <text evidence="1">Belongs to the UPF0312 family.</text>
</comment>
<proteinExistence type="inferred from homology"/>
<dbReference type="SMART" id="SM00867">
    <property type="entry name" value="YceI"/>
    <property type="match status" value="1"/>
</dbReference>
<dbReference type="PANTHER" id="PTHR34406:SF1">
    <property type="entry name" value="PROTEIN YCEI"/>
    <property type="match status" value="1"/>
</dbReference>
<dbReference type="SUPFAM" id="SSF101874">
    <property type="entry name" value="YceI-like"/>
    <property type="match status" value="1"/>
</dbReference>
<name>A0ABX0ZM69_9ACTN</name>
<dbReference type="RefSeq" id="WP_167982195.1">
    <property type="nucleotide sequence ID" value="NZ_JAATEJ010000004.1"/>
</dbReference>
<evidence type="ECO:0000313" key="3">
    <source>
        <dbReference type="EMBL" id="NJP43329.1"/>
    </source>
</evidence>
<organism evidence="3 4">
    <name type="scientific">Actinacidiphila epipremni</name>
    <dbReference type="NCBI Taxonomy" id="2053013"/>
    <lineage>
        <taxon>Bacteria</taxon>
        <taxon>Bacillati</taxon>
        <taxon>Actinomycetota</taxon>
        <taxon>Actinomycetes</taxon>
        <taxon>Kitasatosporales</taxon>
        <taxon>Streptomycetaceae</taxon>
        <taxon>Actinacidiphila</taxon>
    </lineage>
</organism>
<dbReference type="Pfam" id="PF04264">
    <property type="entry name" value="YceI"/>
    <property type="match status" value="1"/>
</dbReference>
<accession>A0ABX0ZM69</accession>
<evidence type="ECO:0000259" key="2">
    <source>
        <dbReference type="SMART" id="SM00867"/>
    </source>
</evidence>
<dbReference type="InterPro" id="IPR036761">
    <property type="entry name" value="TTHA0802/YceI-like_sf"/>
</dbReference>
<reference evidence="3 4" key="1">
    <citation type="submission" date="2020-03" db="EMBL/GenBank/DDBJ databases">
        <title>WGS of actinomycetes isolated from Thailand.</title>
        <authorList>
            <person name="Thawai C."/>
        </authorList>
    </citation>
    <scope>NUCLEOTIDE SEQUENCE [LARGE SCALE GENOMIC DNA]</scope>
    <source>
        <strain evidence="3 4">PRB2-1</strain>
    </source>
</reference>
<dbReference type="InterPro" id="IPR007372">
    <property type="entry name" value="Lipid/polyisoprenoid-bd_YceI"/>
</dbReference>
<feature type="domain" description="Lipid/polyisoprenoid-binding YceI-like" evidence="2">
    <location>
        <begin position="14"/>
        <end position="174"/>
    </location>
</feature>
<dbReference type="EMBL" id="JAATEJ010000004">
    <property type="protein sequence ID" value="NJP43329.1"/>
    <property type="molecule type" value="Genomic_DNA"/>
</dbReference>
<keyword evidence="4" id="KW-1185">Reference proteome</keyword>
<sequence length="177" mass="18900">MSTQVTVPGYAAGTWLIDPARSVVSFQTKMLGFLTARGTFDDFEGKIVLAESPLESTVKAVVRTASVNTKNARRDTDLRKEGYLSVDTHPTMTFASTAVRAEGDSFVVEGDLSVLAVTKHLTLNLVPQGFDGTGGRDTVHFTATTVLSNKEVGVTKGAAFISDRTQVTLDIVATKQS</sequence>
<dbReference type="PANTHER" id="PTHR34406">
    <property type="entry name" value="PROTEIN YCEI"/>
    <property type="match status" value="1"/>
</dbReference>
<comment type="caution">
    <text evidence="3">The sequence shown here is derived from an EMBL/GenBank/DDBJ whole genome shotgun (WGS) entry which is preliminary data.</text>
</comment>
<dbReference type="Gene3D" id="2.40.128.110">
    <property type="entry name" value="Lipid/polyisoprenoid-binding, YceI-like"/>
    <property type="match status" value="1"/>
</dbReference>
<dbReference type="Proteomes" id="UP000734511">
    <property type="component" value="Unassembled WGS sequence"/>
</dbReference>
<evidence type="ECO:0000313" key="4">
    <source>
        <dbReference type="Proteomes" id="UP000734511"/>
    </source>
</evidence>